<dbReference type="InterPro" id="IPR036860">
    <property type="entry name" value="SH2_dom_sf"/>
</dbReference>
<keyword evidence="5" id="KW-0808">Transferase</keyword>
<evidence type="ECO:0000313" key="5">
    <source>
        <dbReference type="EMBL" id="KAG0713174.1"/>
    </source>
</evidence>
<dbReference type="PANTHER" id="PTHR46037">
    <property type="entry name" value="PROTEIN ENHANCER OF SEVENLESS 2B"/>
    <property type="match status" value="1"/>
</dbReference>
<keyword evidence="6" id="KW-1185">Reference proteome</keyword>
<protein>
    <submittedName>
        <fullName evidence="5">Tyrosine-protein kinase Yes</fullName>
    </submittedName>
</protein>
<evidence type="ECO:0000259" key="4">
    <source>
        <dbReference type="PROSITE" id="PS50002"/>
    </source>
</evidence>
<keyword evidence="2" id="KW-0727">SH2 domain</keyword>
<dbReference type="Proteomes" id="UP000770661">
    <property type="component" value="Unassembled WGS sequence"/>
</dbReference>
<comment type="caution">
    <text evidence="5">The sequence shown here is derived from an EMBL/GenBank/DDBJ whole genome shotgun (WGS) entry which is preliminary data.</text>
</comment>
<gene>
    <name evidence="5" type="primary">yes_1</name>
    <name evidence="5" type="ORF">GWK47_016789</name>
</gene>
<evidence type="ECO:0000313" key="6">
    <source>
        <dbReference type="Proteomes" id="UP000770661"/>
    </source>
</evidence>
<keyword evidence="5" id="KW-0418">Kinase</keyword>
<evidence type="ECO:0000256" key="3">
    <source>
        <dbReference type="PROSITE-ProRule" id="PRU00192"/>
    </source>
</evidence>
<dbReference type="PRINTS" id="PR00452">
    <property type="entry name" value="SH3DOMAIN"/>
</dbReference>
<dbReference type="OrthoDB" id="28230at2759"/>
<dbReference type="InterPro" id="IPR001452">
    <property type="entry name" value="SH3_domain"/>
</dbReference>
<dbReference type="GO" id="GO:0016301">
    <property type="term" value="F:kinase activity"/>
    <property type="evidence" value="ECO:0007669"/>
    <property type="project" value="UniProtKB-KW"/>
</dbReference>
<accession>A0A8J4XWB5</accession>
<dbReference type="Gene3D" id="2.30.30.40">
    <property type="entry name" value="SH3 Domains"/>
    <property type="match status" value="1"/>
</dbReference>
<sequence length="198" mass="21949">MGPRFSRKKPPSDPREQHTLISQISENGSDVAGVSYEVLDYVVAMYPYKPTRPSELTFECGDTLEVLNKTDLDWWLARYPGHKNAGYIPAPYVAISSSLESYELTTADESPQLARGPSSCASPERTKAYVISVKIFASDNYTPCIKHYSITTSRNEQYAIGGNAFRSLADLMQHFVTHVPVGLPDTIPKHPCVRPAPP</sequence>
<dbReference type="Gene3D" id="3.30.505.10">
    <property type="entry name" value="SH2 domain"/>
    <property type="match status" value="1"/>
</dbReference>
<name>A0A8J4XWB5_CHIOP</name>
<keyword evidence="1 3" id="KW-0728">SH3 domain</keyword>
<dbReference type="EMBL" id="JACEEZ010021700">
    <property type="protein sequence ID" value="KAG0713177.1"/>
    <property type="molecule type" value="Genomic_DNA"/>
</dbReference>
<dbReference type="CDD" id="cd00174">
    <property type="entry name" value="SH3"/>
    <property type="match status" value="1"/>
</dbReference>
<dbReference type="InterPro" id="IPR000980">
    <property type="entry name" value="SH2"/>
</dbReference>
<dbReference type="GO" id="GO:0048468">
    <property type="term" value="P:cell development"/>
    <property type="evidence" value="ECO:0007669"/>
    <property type="project" value="UniProtKB-ARBA"/>
</dbReference>
<dbReference type="PROSITE" id="PS50002">
    <property type="entry name" value="SH3"/>
    <property type="match status" value="1"/>
</dbReference>
<dbReference type="Pfam" id="PF00018">
    <property type="entry name" value="SH3_1"/>
    <property type="match status" value="1"/>
</dbReference>
<dbReference type="SMART" id="SM00326">
    <property type="entry name" value="SH3"/>
    <property type="match status" value="1"/>
</dbReference>
<dbReference type="InterPro" id="IPR036028">
    <property type="entry name" value="SH3-like_dom_sf"/>
</dbReference>
<dbReference type="AlphaFoldDB" id="A0A8J4XWB5"/>
<evidence type="ECO:0000256" key="1">
    <source>
        <dbReference type="ARBA" id="ARBA00022443"/>
    </source>
</evidence>
<feature type="domain" description="SH3" evidence="4">
    <location>
        <begin position="37"/>
        <end position="98"/>
    </location>
</feature>
<dbReference type="SUPFAM" id="SSF55550">
    <property type="entry name" value="SH2 domain"/>
    <property type="match status" value="1"/>
</dbReference>
<dbReference type="Pfam" id="PF00017">
    <property type="entry name" value="SH2"/>
    <property type="match status" value="1"/>
</dbReference>
<evidence type="ECO:0000256" key="2">
    <source>
        <dbReference type="ARBA" id="ARBA00022999"/>
    </source>
</evidence>
<organism evidence="5 6">
    <name type="scientific">Chionoecetes opilio</name>
    <name type="common">Atlantic snow crab</name>
    <name type="synonym">Cancer opilio</name>
    <dbReference type="NCBI Taxonomy" id="41210"/>
    <lineage>
        <taxon>Eukaryota</taxon>
        <taxon>Metazoa</taxon>
        <taxon>Ecdysozoa</taxon>
        <taxon>Arthropoda</taxon>
        <taxon>Crustacea</taxon>
        <taxon>Multicrustacea</taxon>
        <taxon>Malacostraca</taxon>
        <taxon>Eumalacostraca</taxon>
        <taxon>Eucarida</taxon>
        <taxon>Decapoda</taxon>
        <taxon>Pleocyemata</taxon>
        <taxon>Brachyura</taxon>
        <taxon>Eubrachyura</taxon>
        <taxon>Majoidea</taxon>
        <taxon>Majidae</taxon>
        <taxon>Chionoecetes</taxon>
    </lineage>
</organism>
<dbReference type="SUPFAM" id="SSF50044">
    <property type="entry name" value="SH3-domain"/>
    <property type="match status" value="1"/>
</dbReference>
<dbReference type="InterPro" id="IPR043539">
    <property type="entry name" value="Grb2-like"/>
</dbReference>
<reference evidence="5" key="1">
    <citation type="submission" date="2020-07" db="EMBL/GenBank/DDBJ databases">
        <title>The High-quality genome of the commercially important snow crab, Chionoecetes opilio.</title>
        <authorList>
            <person name="Jeong J.-H."/>
            <person name="Ryu S."/>
        </authorList>
    </citation>
    <scope>NUCLEOTIDE SEQUENCE</scope>
    <source>
        <strain evidence="5">MADBK_172401_WGS</strain>
        <tissue evidence="5">Digestive gland</tissue>
    </source>
</reference>
<proteinExistence type="predicted"/>
<dbReference type="EMBL" id="JACEEZ010021700">
    <property type="protein sequence ID" value="KAG0713174.1"/>
    <property type="molecule type" value="Genomic_DNA"/>
</dbReference>